<name>A0A0F8W255_9ZZZZ</name>
<sequence>LLVRELKEAGFHCETFINQKGTALVTIPEEL</sequence>
<organism evidence="1">
    <name type="scientific">marine sediment metagenome</name>
    <dbReference type="NCBI Taxonomy" id="412755"/>
    <lineage>
        <taxon>unclassified sequences</taxon>
        <taxon>metagenomes</taxon>
        <taxon>ecological metagenomes</taxon>
    </lineage>
</organism>
<evidence type="ECO:0000313" key="1">
    <source>
        <dbReference type="EMBL" id="KKK50703.1"/>
    </source>
</evidence>
<accession>A0A0F8W255</accession>
<protein>
    <submittedName>
        <fullName evidence="1">Uncharacterized protein</fullName>
    </submittedName>
</protein>
<dbReference type="AlphaFoldDB" id="A0A0F8W255"/>
<feature type="non-terminal residue" evidence="1">
    <location>
        <position position="1"/>
    </location>
</feature>
<proteinExistence type="predicted"/>
<reference evidence="1" key="1">
    <citation type="journal article" date="2015" name="Nature">
        <title>Complex archaea that bridge the gap between prokaryotes and eukaryotes.</title>
        <authorList>
            <person name="Spang A."/>
            <person name="Saw J.H."/>
            <person name="Jorgensen S.L."/>
            <person name="Zaremba-Niedzwiedzka K."/>
            <person name="Martijn J."/>
            <person name="Lind A.E."/>
            <person name="van Eijk R."/>
            <person name="Schleper C."/>
            <person name="Guy L."/>
            <person name="Ettema T.J."/>
        </authorList>
    </citation>
    <scope>NUCLEOTIDE SEQUENCE</scope>
</reference>
<comment type="caution">
    <text evidence="1">The sequence shown here is derived from an EMBL/GenBank/DDBJ whole genome shotgun (WGS) entry which is preliminary data.</text>
</comment>
<dbReference type="EMBL" id="LAZR01067884">
    <property type="protein sequence ID" value="KKK50703.1"/>
    <property type="molecule type" value="Genomic_DNA"/>
</dbReference>
<gene>
    <name evidence="1" type="ORF">LCGC14_3122350</name>
</gene>